<keyword evidence="3" id="KW-0804">Transcription</keyword>
<evidence type="ECO:0000256" key="1">
    <source>
        <dbReference type="ARBA" id="ARBA00005510"/>
    </source>
</evidence>
<gene>
    <name evidence="7" type="primary">ga01644</name>
    <name evidence="6" type="synonym">ga00957</name>
    <name evidence="6" type="ORF">PR202_ga00957</name>
    <name evidence="7" type="ORF">PR202_ga01644</name>
</gene>
<keyword evidence="8" id="KW-1185">Reference proteome</keyword>
<evidence type="ECO:0000256" key="2">
    <source>
        <dbReference type="ARBA" id="ARBA00023015"/>
    </source>
</evidence>
<dbReference type="InterPro" id="IPR011598">
    <property type="entry name" value="bHLH_dom"/>
</dbReference>
<feature type="compositionally biased region" description="Low complexity" evidence="4">
    <location>
        <begin position="163"/>
        <end position="173"/>
    </location>
</feature>
<dbReference type="GO" id="GO:0003700">
    <property type="term" value="F:DNA-binding transcription factor activity"/>
    <property type="evidence" value="ECO:0007669"/>
    <property type="project" value="InterPro"/>
</dbReference>
<feature type="domain" description="BHLH" evidence="5">
    <location>
        <begin position="90"/>
        <end position="140"/>
    </location>
</feature>
<dbReference type="EMBL" id="BQKI01000001">
    <property type="protein sequence ID" value="GJM85214.1"/>
    <property type="molecule type" value="Genomic_DNA"/>
</dbReference>
<feature type="region of interest" description="Disordered" evidence="4">
    <location>
        <begin position="47"/>
        <end position="92"/>
    </location>
</feature>
<dbReference type="Gene3D" id="4.10.280.10">
    <property type="entry name" value="Helix-loop-helix DNA-binding domain"/>
    <property type="match status" value="1"/>
</dbReference>
<sequence>MAEDGNNQGAAAGNSTPPPATVTGTPSPRERTYLDLNVSLFPAVGADVSNGKDVAVPTAVHGEEGGSATGRSRAGADPSMDVVMDDDVSGKKAPPFMVERERRARMKKLYDELRSFLPNADKKTDQATIVNDAIGLIKQLEGTVQKLEKRKQERALARGDPGAGSSAAAPPPAAAQLSTLAPAVVRNPESWAWLPKKKPEQPQPIGFQTWSEQNVVFHVLGDQAFIIVSERRCPGVLPLVLNLLEKNYIDVITAQISGDADRSLFIFHTRLLNGEAPASADIYKLAMNEIIVWLSGSSH</sequence>
<name>A0AAV5BK48_ELECO</name>
<comment type="caution">
    <text evidence="7">The sequence shown here is derived from an EMBL/GenBank/DDBJ whole genome shotgun (WGS) entry which is preliminary data.</text>
</comment>
<evidence type="ECO:0000259" key="5">
    <source>
        <dbReference type="PROSITE" id="PS50888"/>
    </source>
</evidence>
<dbReference type="GO" id="GO:0009960">
    <property type="term" value="P:endosperm development"/>
    <property type="evidence" value="ECO:0007669"/>
    <property type="project" value="InterPro"/>
</dbReference>
<evidence type="ECO:0000313" key="6">
    <source>
        <dbReference type="EMBL" id="GJM85214.1"/>
    </source>
</evidence>
<dbReference type="InterPro" id="IPR036638">
    <property type="entry name" value="HLH_DNA-bd_sf"/>
</dbReference>
<comment type="similarity">
    <text evidence="1">Belongs to the bHLH protein family.</text>
</comment>
<feature type="region of interest" description="Disordered" evidence="4">
    <location>
        <begin position="149"/>
        <end position="173"/>
    </location>
</feature>
<evidence type="ECO:0000256" key="4">
    <source>
        <dbReference type="SAM" id="MobiDB-lite"/>
    </source>
</evidence>
<feature type="region of interest" description="Disordered" evidence="4">
    <location>
        <begin position="1"/>
        <end position="33"/>
    </location>
</feature>
<organism evidence="7 8">
    <name type="scientific">Eleusine coracana subsp. coracana</name>
    <dbReference type="NCBI Taxonomy" id="191504"/>
    <lineage>
        <taxon>Eukaryota</taxon>
        <taxon>Viridiplantae</taxon>
        <taxon>Streptophyta</taxon>
        <taxon>Embryophyta</taxon>
        <taxon>Tracheophyta</taxon>
        <taxon>Spermatophyta</taxon>
        <taxon>Magnoliopsida</taxon>
        <taxon>Liliopsida</taxon>
        <taxon>Poales</taxon>
        <taxon>Poaceae</taxon>
        <taxon>PACMAD clade</taxon>
        <taxon>Chloridoideae</taxon>
        <taxon>Cynodonteae</taxon>
        <taxon>Eleusininae</taxon>
        <taxon>Eleusine</taxon>
    </lineage>
</organism>
<dbReference type="SUPFAM" id="SSF47459">
    <property type="entry name" value="HLH, helix-loop-helix DNA-binding domain"/>
    <property type="match status" value="1"/>
</dbReference>
<reference evidence="7" key="2">
    <citation type="submission" date="2021-12" db="EMBL/GenBank/DDBJ databases">
        <title>Resequencing data analysis of finger millet.</title>
        <authorList>
            <person name="Hatakeyama M."/>
            <person name="Aluri S."/>
            <person name="Balachadran M.T."/>
            <person name="Sivarajan S.R."/>
            <person name="Poveda L."/>
            <person name="Shimizu-Inatsugi R."/>
            <person name="Schlapbach R."/>
            <person name="Sreeman S.M."/>
            <person name="Shimizu K.K."/>
        </authorList>
    </citation>
    <scope>NUCLEOTIDE SEQUENCE</scope>
</reference>
<dbReference type="Pfam" id="PF00010">
    <property type="entry name" value="HLH"/>
    <property type="match status" value="1"/>
</dbReference>
<accession>A0AAV5BK48</accession>
<dbReference type="PANTHER" id="PTHR46772:SF8">
    <property type="entry name" value="TRANSCRIPTION FACTOR BHLH95"/>
    <property type="match status" value="1"/>
</dbReference>
<evidence type="ECO:0000313" key="8">
    <source>
        <dbReference type="Proteomes" id="UP001054889"/>
    </source>
</evidence>
<dbReference type="GO" id="GO:0046983">
    <property type="term" value="F:protein dimerization activity"/>
    <property type="evidence" value="ECO:0007669"/>
    <property type="project" value="InterPro"/>
</dbReference>
<protein>
    <recommendedName>
        <fullName evidence="5">BHLH domain-containing protein</fullName>
    </recommendedName>
</protein>
<dbReference type="InterPro" id="IPR044278">
    <property type="entry name" value="BHLH95-like"/>
</dbReference>
<dbReference type="PROSITE" id="PS50888">
    <property type="entry name" value="BHLH"/>
    <property type="match status" value="1"/>
</dbReference>
<evidence type="ECO:0000256" key="3">
    <source>
        <dbReference type="ARBA" id="ARBA00023163"/>
    </source>
</evidence>
<dbReference type="EMBL" id="BQKI01000001">
    <property type="protein sequence ID" value="GJM85842.1"/>
    <property type="molecule type" value="Genomic_DNA"/>
</dbReference>
<dbReference type="AlphaFoldDB" id="A0AAV5BK48"/>
<proteinExistence type="inferred from homology"/>
<feature type="compositionally biased region" description="Low complexity" evidence="4">
    <location>
        <begin position="69"/>
        <end position="82"/>
    </location>
</feature>
<dbReference type="SMART" id="SM00353">
    <property type="entry name" value="HLH"/>
    <property type="match status" value="1"/>
</dbReference>
<reference evidence="7" key="1">
    <citation type="journal article" date="2018" name="DNA Res.">
        <title>Multiple hybrid de novo genome assembly of finger millet, an orphan allotetraploid crop.</title>
        <authorList>
            <person name="Hatakeyama M."/>
            <person name="Aluri S."/>
            <person name="Balachadran M.T."/>
            <person name="Sivarajan S.R."/>
            <person name="Patrignani A."/>
            <person name="Gruter S."/>
            <person name="Poveda L."/>
            <person name="Shimizu-Inatsugi R."/>
            <person name="Baeten J."/>
            <person name="Francoijs K.J."/>
            <person name="Nataraja K.N."/>
            <person name="Reddy Y.A.N."/>
            <person name="Phadnis S."/>
            <person name="Ravikumar R.L."/>
            <person name="Schlapbach R."/>
            <person name="Sreeman S.M."/>
            <person name="Shimizu K.K."/>
        </authorList>
    </citation>
    <scope>NUCLEOTIDE SEQUENCE</scope>
</reference>
<keyword evidence="2" id="KW-0805">Transcription regulation</keyword>
<dbReference type="PANTHER" id="PTHR46772">
    <property type="entry name" value="BHLH DOMAIN-CONTAINING PROTEIN"/>
    <property type="match status" value="1"/>
</dbReference>
<dbReference type="Proteomes" id="UP001054889">
    <property type="component" value="Unassembled WGS sequence"/>
</dbReference>
<feature type="compositionally biased region" description="Polar residues" evidence="4">
    <location>
        <begin position="1"/>
        <end position="15"/>
    </location>
</feature>
<evidence type="ECO:0000313" key="7">
    <source>
        <dbReference type="EMBL" id="GJM85842.1"/>
    </source>
</evidence>